<dbReference type="Proteomes" id="UP000594800">
    <property type="component" value="Chromosome"/>
</dbReference>
<name>A0A7S9LQ69_9RHOB</name>
<sequence length="137" mass="15121">MSTIIADKGNGPEFGPEYWNAGFAAPGEAEEGQGIDLPNDADVAALYPHLRDAPIIRIPFPSFADGRGFSIASRLRDLGYTGKLRAQGHVISDQWRKATGSGFDEVEIDDALATRQPEAQWQQAQRLRYQSQFRRAS</sequence>
<dbReference type="RefSeq" id="WP_196102492.1">
    <property type="nucleotide sequence ID" value="NZ_CP064942.1"/>
</dbReference>
<reference evidence="1 2" key="1">
    <citation type="submission" date="2020-11" db="EMBL/GenBank/DDBJ databases">
        <title>Description of Pontivivens ytuae sp. nov. isolated from deep sea sediment of Mariana Trench.</title>
        <authorList>
            <person name="Wang Z."/>
            <person name="Sun Q.-L."/>
            <person name="Xu X.-D."/>
            <person name="Tang Y.-Z."/>
            <person name="Zhang J."/>
        </authorList>
    </citation>
    <scope>NUCLEOTIDE SEQUENCE [LARGE SCALE GENOMIC DNA]</scope>
    <source>
        <strain evidence="1 2">MT2928</strain>
    </source>
</reference>
<evidence type="ECO:0000313" key="2">
    <source>
        <dbReference type="Proteomes" id="UP000594800"/>
    </source>
</evidence>
<dbReference type="EMBL" id="CP064942">
    <property type="protein sequence ID" value="QPH53281.1"/>
    <property type="molecule type" value="Genomic_DNA"/>
</dbReference>
<evidence type="ECO:0000313" key="1">
    <source>
        <dbReference type="EMBL" id="QPH53281.1"/>
    </source>
</evidence>
<dbReference type="Pfam" id="PF06073">
    <property type="entry name" value="DUF934"/>
    <property type="match status" value="1"/>
</dbReference>
<dbReference type="InterPro" id="IPR008318">
    <property type="entry name" value="UCP030820"/>
</dbReference>
<keyword evidence="2" id="KW-1185">Reference proteome</keyword>
<organism evidence="1 2">
    <name type="scientific">Pontivivens ytuae</name>
    <dbReference type="NCBI Taxonomy" id="2789856"/>
    <lineage>
        <taxon>Bacteria</taxon>
        <taxon>Pseudomonadati</taxon>
        <taxon>Pseudomonadota</taxon>
        <taxon>Alphaproteobacteria</taxon>
        <taxon>Rhodobacterales</taxon>
        <taxon>Paracoccaceae</taxon>
        <taxon>Pontivivens</taxon>
    </lineage>
</organism>
<proteinExistence type="predicted"/>
<dbReference type="KEGG" id="poz:I0K15_16025"/>
<protein>
    <submittedName>
        <fullName evidence="1">DUF934 domain-containing protein</fullName>
    </submittedName>
</protein>
<dbReference type="AlphaFoldDB" id="A0A7S9LQ69"/>
<accession>A0A7S9LQ69</accession>
<gene>
    <name evidence="1" type="ORF">I0K15_16025</name>
</gene>